<protein>
    <submittedName>
        <fullName evidence="2">Uncharacterized protein</fullName>
    </submittedName>
</protein>
<keyword evidence="3" id="KW-1185">Reference proteome</keyword>
<dbReference type="EMBL" id="JACHIN010000001">
    <property type="protein sequence ID" value="MBB5075816.1"/>
    <property type="molecule type" value="Genomic_DNA"/>
</dbReference>
<evidence type="ECO:0000313" key="3">
    <source>
        <dbReference type="Proteomes" id="UP000568380"/>
    </source>
</evidence>
<accession>A0A7W7ZYX7</accession>
<sequence length="140" mass="15174">MAEQIKAYGISISEGAQAAFQVAIERAQLREKVMGTSARSPRSCNPGSRPGIKWARKTASIEDLRTISGETKEPVSRSELVDDISIPFFDNLTTMYGTTADAEEPDALRDAYEQGFEKGTRAVKPLDVLVISAPVAITDP</sequence>
<gene>
    <name evidence="2" type="ORF">HNR40_001262</name>
</gene>
<dbReference type="Proteomes" id="UP000568380">
    <property type="component" value="Unassembled WGS sequence"/>
</dbReference>
<organism evidence="2 3">
    <name type="scientific">Nonomuraea endophytica</name>
    <dbReference type="NCBI Taxonomy" id="714136"/>
    <lineage>
        <taxon>Bacteria</taxon>
        <taxon>Bacillati</taxon>
        <taxon>Actinomycetota</taxon>
        <taxon>Actinomycetes</taxon>
        <taxon>Streptosporangiales</taxon>
        <taxon>Streptosporangiaceae</taxon>
        <taxon>Nonomuraea</taxon>
    </lineage>
</organism>
<comment type="caution">
    <text evidence="2">The sequence shown here is derived from an EMBL/GenBank/DDBJ whole genome shotgun (WGS) entry which is preliminary data.</text>
</comment>
<feature type="region of interest" description="Disordered" evidence="1">
    <location>
        <begin position="33"/>
        <end position="52"/>
    </location>
</feature>
<feature type="compositionally biased region" description="Polar residues" evidence="1">
    <location>
        <begin position="37"/>
        <end position="46"/>
    </location>
</feature>
<dbReference type="RefSeq" id="WP_184958966.1">
    <property type="nucleotide sequence ID" value="NZ_JACHIN010000001.1"/>
</dbReference>
<evidence type="ECO:0000256" key="1">
    <source>
        <dbReference type="SAM" id="MobiDB-lite"/>
    </source>
</evidence>
<dbReference type="AlphaFoldDB" id="A0A7W7ZYX7"/>
<proteinExistence type="predicted"/>
<name>A0A7W7ZYX7_9ACTN</name>
<reference evidence="2 3" key="1">
    <citation type="submission" date="2020-08" db="EMBL/GenBank/DDBJ databases">
        <title>Genomic Encyclopedia of Type Strains, Phase IV (KMG-IV): sequencing the most valuable type-strain genomes for metagenomic binning, comparative biology and taxonomic classification.</title>
        <authorList>
            <person name="Goeker M."/>
        </authorList>
    </citation>
    <scope>NUCLEOTIDE SEQUENCE [LARGE SCALE GENOMIC DNA]</scope>
    <source>
        <strain evidence="2 3">DSM 45385</strain>
    </source>
</reference>
<evidence type="ECO:0000313" key="2">
    <source>
        <dbReference type="EMBL" id="MBB5075816.1"/>
    </source>
</evidence>